<evidence type="ECO:0000256" key="2">
    <source>
        <dbReference type="ARBA" id="ARBA00023002"/>
    </source>
</evidence>
<dbReference type="AlphaFoldDB" id="A0A844W930"/>
<dbReference type="InterPro" id="IPR046867">
    <property type="entry name" value="AldOxase/xan_DH_MoCoBD2"/>
</dbReference>
<dbReference type="InterPro" id="IPR037165">
    <property type="entry name" value="AldOxase/xan_DH_Mopterin-bd_sf"/>
</dbReference>
<dbReference type="Pfam" id="PF20256">
    <property type="entry name" value="MoCoBD_2"/>
    <property type="match status" value="1"/>
</dbReference>
<dbReference type="Pfam" id="PF01315">
    <property type="entry name" value="Ald_Xan_dh_C"/>
    <property type="match status" value="1"/>
</dbReference>
<keyword evidence="1" id="KW-0500">Molybdenum</keyword>
<dbReference type="SUPFAM" id="SSF54665">
    <property type="entry name" value="CO dehydrogenase molybdoprotein N-domain-like"/>
    <property type="match status" value="1"/>
</dbReference>
<reference evidence="4 5" key="1">
    <citation type="submission" date="2019-11" db="EMBL/GenBank/DDBJ databases">
        <title>Pseudooceanicola pacifica sp. nov., isolated from deep-sea sediment of the Pacific Ocean.</title>
        <authorList>
            <person name="Lyu L."/>
        </authorList>
    </citation>
    <scope>NUCLEOTIDE SEQUENCE [LARGE SCALE GENOMIC DNA]</scope>
    <source>
        <strain evidence="4 5">216_PA32_1</strain>
    </source>
</reference>
<dbReference type="InterPro" id="IPR036856">
    <property type="entry name" value="Ald_Oxase/Xan_DH_a/b_sf"/>
</dbReference>
<evidence type="ECO:0000313" key="5">
    <source>
        <dbReference type="Proteomes" id="UP000443843"/>
    </source>
</evidence>
<feature type="domain" description="Aldehyde oxidase/xanthine dehydrogenase a/b hammerhead" evidence="3">
    <location>
        <begin position="19"/>
        <end position="137"/>
    </location>
</feature>
<dbReference type="InterPro" id="IPR008274">
    <property type="entry name" value="AldOxase/xan_DH_MoCoBD1"/>
</dbReference>
<dbReference type="Gene3D" id="3.90.1170.50">
    <property type="entry name" value="Aldehyde oxidase/xanthine dehydrogenase, a/b hammerhead"/>
    <property type="match status" value="1"/>
</dbReference>
<keyword evidence="5" id="KW-1185">Reference proteome</keyword>
<dbReference type="SMART" id="SM01008">
    <property type="entry name" value="Ald_Xan_dh_C"/>
    <property type="match status" value="1"/>
</dbReference>
<dbReference type="Gene3D" id="3.30.365.10">
    <property type="entry name" value="Aldehyde oxidase/xanthine dehydrogenase, molybdopterin binding domain"/>
    <property type="match status" value="4"/>
</dbReference>
<dbReference type="Proteomes" id="UP000443843">
    <property type="component" value="Unassembled WGS sequence"/>
</dbReference>
<accession>A0A844W930</accession>
<dbReference type="InterPro" id="IPR000674">
    <property type="entry name" value="Ald_Oxase/Xan_DH_a/b"/>
</dbReference>
<name>A0A844W930_9RHOB</name>
<dbReference type="PANTHER" id="PTHR11908:SF132">
    <property type="entry name" value="ALDEHYDE OXIDASE 1-RELATED"/>
    <property type="match status" value="1"/>
</dbReference>
<dbReference type="RefSeq" id="WP_160383587.1">
    <property type="nucleotide sequence ID" value="NZ_WNXQ01000010.1"/>
</dbReference>
<dbReference type="GO" id="GO:0016491">
    <property type="term" value="F:oxidoreductase activity"/>
    <property type="evidence" value="ECO:0007669"/>
    <property type="project" value="UniProtKB-KW"/>
</dbReference>
<gene>
    <name evidence="4" type="ORF">GLS40_15145</name>
</gene>
<dbReference type="EMBL" id="WNXQ01000010">
    <property type="protein sequence ID" value="MWB79374.1"/>
    <property type="molecule type" value="Genomic_DNA"/>
</dbReference>
<dbReference type="Pfam" id="PF02738">
    <property type="entry name" value="MoCoBD_1"/>
    <property type="match status" value="1"/>
</dbReference>
<dbReference type="SUPFAM" id="SSF56003">
    <property type="entry name" value="Molybdenum cofactor-binding domain"/>
    <property type="match status" value="1"/>
</dbReference>
<dbReference type="PANTHER" id="PTHR11908">
    <property type="entry name" value="XANTHINE DEHYDROGENASE"/>
    <property type="match status" value="1"/>
</dbReference>
<protein>
    <submittedName>
        <fullName evidence="4">Molybdopterin-dependent oxidoreductase</fullName>
    </submittedName>
</protein>
<dbReference type="InterPro" id="IPR016208">
    <property type="entry name" value="Ald_Oxase/xanthine_DH-like"/>
</dbReference>
<sequence>MTDIQSRPGTRREDLRLTTGRGRYVDDIAHPGALHAVFVRSEYPSARVMGIDISGAEALGATVLTASDLADDGVDPVVPPFRQYRPDGSEAHQTRRPLLVEDRVRFQGEPLAMVLAASLTQALDAAEAVQVELEELPPVMTLDEAKADGAPLVWDDREGNLIFHWAKGDGDAVMQALDTAAHVTRLRSRVSRVSANAMEPRGALAYADEAGRMTICVSHQSPFNYRASLAQTFAIPPESFRVMAPDVGGSFGMKSGPLREEMLVFWAARRLGRAVRWTATRSESLMSDEHARDLWADTALALDDAGNFLALHVRYEVNCGAYVSGRSNAPVGNFGGIAGVYRTPAILGECIGYVTNTQQTAPYRGAGRPDATYMIERIIDLAAFETGRDPAELRRKNLIPPSAMPYQTPFVFRYDSGEFERVLDRALELVEYAGFPERRAEAARRGRLRGIGLANPIEVASGPWARPSKDFATLRADPQGRITLLSGAMSVGQGLETALSAIAADRMGVDHATVDFVQGDTDARANGKGSGGSSALSLCGSAVTLGAAALIEAARAEAAAMFGTGVEDIAYDGGLLRVEGSNRVVGLGDLAKRAQEDGRQLEGAGEFSSQQATFPNGCHICEVEIDPETGQTEIVTYVSVEDVGTVMNPYLVAGQIHGGVVQGLGQVLFEEVAYDPGGQLLTGSFMDYAMPRAADLGPIVSDNVEVPTKLNLLGVKGVGEAGTVGGLAAGMNAVCHALQVRGIRHFDMPATPHCIWQALNRAG</sequence>
<keyword evidence="2" id="KW-0560">Oxidoreductase</keyword>
<comment type="caution">
    <text evidence="4">The sequence shown here is derived from an EMBL/GenBank/DDBJ whole genome shotgun (WGS) entry which is preliminary data.</text>
</comment>
<dbReference type="GO" id="GO:0005506">
    <property type="term" value="F:iron ion binding"/>
    <property type="evidence" value="ECO:0007669"/>
    <property type="project" value="InterPro"/>
</dbReference>
<organism evidence="4 5">
    <name type="scientific">Pseudooceanicola pacificus</name>
    <dbReference type="NCBI Taxonomy" id="2676438"/>
    <lineage>
        <taxon>Bacteria</taxon>
        <taxon>Pseudomonadati</taxon>
        <taxon>Pseudomonadota</taxon>
        <taxon>Alphaproteobacteria</taxon>
        <taxon>Rhodobacterales</taxon>
        <taxon>Paracoccaceae</taxon>
        <taxon>Pseudooceanicola</taxon>
    </lineage>
</organism>
<evidence type="ECO:0000313" key="4">
    <source>
        <dbReference type="EMBL" id="MWB79374.1"/>
    </source>
</evidence>
<evidence type="ECO:0000256" key="1">
    <source>
        <dbReference type="ARBA" id="ARBA00022505"/>
    </source>
</evidence>
<evidence type="ECO:0000259" key="3">
    <source>
        <dbReference type="SMART" id="SM01008"/>
    </source>
</evidence>
<proteinExistence type="predicted"/>